<dbReference type="SUPFAM" id="SSF81321">
    <property type="entry name" value="Family A G protein-coupled receptor-like"/>
    <property type="match status" value="1"/>
</dbReference>
<keyword evidence="2 8" id="KW-0812">Transmembrane</keyword>
<feature type="transmembrane region" description="Helical" evidence="8">
    <location>
        <begin position="135"/>
        <end position="154"/>
    </location>
</feature>
<evidence type="ECO:0000256" key="4">
    <source>
        <dbReference type="ARBA" id="ARBA00023040"/>
    </source>
</evidence>
<sequence length="224" mass="25934">MTISDMVSLYWWNINNFLKEFASTDLLSLHMYVCKAGNYLQFTSLQISAWILVVFISFDRFLSIQIKHWKNIYFGTKRALIVALSITALVLLVNVNILFTFGYDTVIGNSSVSFCFEVDGYPSTRWMTVWGQIHLMTYSVIPFLVLLVVNFLLIRKIVSRKSIHTSISNATNIKKSKRNDRINRTVLLLTFLFIVMTLPLACAKLKSYCRCNHNENEKKFPAIY</sequence>
<dbReference type="GO" id="GO:0005886">
    <property type="term" value="C:plasma membrane"/>
    <property type="evidence" value="ECO:0007669"/>
    <property type="project" value="TreeGrafter"/>
</dbReference>
<dbReference type="Gene3D" id="1.20.1070.10">
    <property type="entry name" value="Rhodopsin 7-helix transmembrane proteins"/>
    <property type="match status" value="1"/>
</dbReference>
<keyword evidence="7" id="KW-0807">Transducer</keyword>
<keyword evidence="6 10" id="KW-0675">Receptor</keyword>
<evidence type="ECO:0000256" key="6">
    <source>
        <dbReference type="ARBA" id="ARBA00023170"/>
    </source>
</evidence>
<dbReference type="GO" id="GO:0004930">
    <property type="term" value="F:G protein-coupled receptor activity"/>
    <property type="evidence" value="ECO:0007669"/>
    <property type="project" value="UniProtKB-KW"/>
</dbReference>
<gene>
    <name evidence="10" type="ORF">BpHYR1_002587</name>
</gene>
<protein>
    <submittedName>
        <fullName evidence="10">FMRFamide receptor-like</fullName>
    </submittedName>
</protein>
<evidence type="ECO:0000313" key="11">
    <source>
        <dbReference type="Proteomes" id="UP000276133"/>
    </source>
</evidence>
<organism evidence="10 11">
    <name type="scientific">Brachionus plicatilis</name>
    <name type="common">Marine rotifer</name>
    <name type="synonym">Brachionus muelleri</name>
    <dbReference type="NCBI Taxonomy" id="10195"/>
    <lineage>
        <taxon>Eukaryota</taxon>
        <taxon>Metazoa</taxon>
        <taxon>Spiralia</taxon>
        <taxon>Gnathifera</taxon>
        <taxon>Rotifera</taxon>
        <taxon>Eurotatoria</taxon>
        <taxon>Monogononta</taxon>
        <taxon>Pseudotrocha</taxon>
        <taxon>Ploima</taxon>
        <taxon>Brachionidae</taxon>
        <taxon>Brachionus</taxon>
    </lineage>
</organism>
<evidence type="ECO:0000256" key="8">
    <source>
        <dbReference type="SAM" id="Phobius"/>
    </source>
</evidence>
<dbReference type="Proteomes" id="UP000276133">
    <property type="component" value="Unassembled WGS sequence"/>
</dbReference>
<accession>A0A3M7P489</accession>
<proteinExistence type="predicted"/>
<evidence type="ECO:0000256" key="1">
    <source>
        <dbReference type="ARBA" id="ARBA00004141"/>
    </source>
</evidence>
<evidence type="ECO:0000256" key="3">
    <source>
        <dbReference type="ARBA" id="ARBA00022989"/>
    </source>
</evidence>
<dbReference type="InterPro" id="IPR000276">
    <property type="entry name" value="GPCR_Rhodpsn"/>
</dbReference>
<keyword evidence="11" id="KW-1185">Reference proteome</keyword>
<dbReference type="PROSITE" id="PS50262">
    <property type="entry name" value="G_PROTEIN_RECEP_F1_2"/>
    <property type="match status" value="1"/>
</dbReference>
<dbReference type="InterPro" id="IPR017452">
    <property type="entry name" value="GPCR_Rhodpsn_7TM"/>
</dbReference>
<keyword evidence="3 8" id="KW-1133">Transmembrane helix</keyword>
<comment type="caution">
    <text evidence="10">The sequence shown here is derived from an EMBL/GenBank/DDBJ whole genome shotgun (WGS) entry which is preliminary data.</text>
</comment>
<feature type="transmembrane region" description="Helical" evidence="8">
    <location>
        <begin position="39"/>
        <end position="58"/>
    </location>
</feature>
<evidence type="ECO:0000259" key="9">
    <source>
        <dbReference type="PROSITE" id="PS50262"/>
    </source>
</evidence>
<name>A0A3M7P489_BRAPC</name>
<dbReference type="PANTHER" id="PTHR45695">
    <property type="entry name" value="LEUCOKININ RECEPTOR-RELATED"/>
    <property type="match status" value="1"/>
</dbReference>
<dbReference type="CDD" id="cd00637">
    <property type="entry name" value="7tm_classA_rhodopsin-like"/>
    <property type="match status" value="1"/>
</dbReference>
<dbReference type="Pfam" id="PF00001">
    <property type="entry name" value="7tm_1"/>
    <property type="match status" value="1"/>
</dbReference>
<dbReference type="OrthoDB" id="9990906at2759"/>
<feature type="transmembrane region" description="Helical" evidence="8">
    <location>
        <begin position="79"/>
        <end position="103"/>
    </location>
</feature>
<dbReference type="AlphaFoldDB" id="A0A3M7P489"/>
<feature type="domain" description="G-protein coupled receptors family 1 profile" evidence="9">
    <location>
        <begin position="52"/>
        <end position="224"/>
    </location>
</feature>
<dbReference type="EMBL" id="REGN01013478">
    <property type="protein sequence ID" value="RMZ93892.1"/>
    <property type="molecule type" value="Genomic_DNA"/>
</dbReference>
<evidence type="ECO:0000256" key="2">
    <source>
        <dbReference type="ARBA" id="ARBA00022692"/>
    </source>
</evidence>
<comment type="subcellular location">
    <subcellularLocation>
        <location evidence="1">Membrane</location>
        <topology evidence="1">Multi-pass membrane protein</topology>
    </subcellularLocation>
</comment>
<evidence type="ECO:0000313" key="10">
    <source>
        <dbReference type="EMBL" id="RMZ93892.1"/>
    </source>
</evidence>
<reference evidence="10 11" key="1">
    <citation type="journal article" date="2018" name="Sci. Rep.">
        <title>Genomic signatures of local adaptation to the degree of environmental predictability in rotifers.</title>
        <authorList>
            <person name="Franch-Gras L."/>
            <person name="Hahn C."/>
            <person name="Garcia-Roger E.M."/>
            <person name="Carmona M.J."/>
            <person name="Serra M."/>
            <person name="Gomez A."/>
        </authorList>
    </citation>
    <scope>NUCLEOTIDE SEQUENCE [LARGE SCALE GENOMIC DNA]</scope>
    <source>
        <strain evidence="10">HYR1</strain>
    </source>
</reference>
<keyword evidence="4" id="KW-0297">G-protein coupled receptor</keyword>
<evidence type="ECO:0000256" key="7">
    <source>
        <dbReference type="ARBA" id="ARBA00023224"/>
    </source>
</evidence>
<evidence type="ECO:0000256" key="5">
    <source>
        <dbReference type="ARBA" id="ARBA00023136"/>
    </source>
</evidence>
<feature type="transmembrane region" description="Helical" evidence="8">
    <location>
        <begin position="182"/>
        <end position="201"/>
    </location>
</feature>
<keyword evidence="5 8" id="KW-0472">Membrane</keyword>
<dbReference type="STRING" id="10195.A0A3M7P489"/>
<dbReference type="PANTHER" id="PTHR45695:SF9">
    <property type="entry name" value="LEUCOKININ RECEPTOR"/>
    <property type="match status" value="1"/>
</dbReference>